<protein>
    <submittedName>
        <fullName evidence="1">Uncharacterized protein</fullName>
    </submittedName>
</protein>
<dbReference type="eggNOG" id="ENOG502QYI6">
    <property type="taxonomic scope" value="Eukaryota"/>
</dbReference>
<accession>K0T606</accession>
<reference evidence="1 2" key="1">
    <citation type="journal article" date="2012" name="Genome Biol.">
        <title>Genome and low-iron response of an oceanic diatom adapted to chronic iron limitation.</title>
        <authorList>
            <person name="Lommer M."/>
            <person name="Specht M."/>
            <person name="Roy A.S."/>
            <person name="Kraemer L."/>
            <person name="Andreson R."/>
            <person name="Gutowska M.A."/>
            <person name="Wolf J."/>
            <person name="Bergner S.V."/>
            <person name="Schilhabel M.B."/>
            <person name="Klostermeier U.C."/>
            <person name="Beiko R.G."/>
            <person name="Rosenstiel P."/>
            <person name="Hippler M."/>
            <person name="Laroche J."/>
        </authorList>
    </citation>
    <scope>NUCLEOTIDE SEQUENCE [LARGE SCALE GENOMIC DNA]</scope>
    <source>
        <strain evidence="1 2">CCMP1005</strain>
    </source>
</reference>
<gene>
    <name evidence="1" type="ORF">THAOC_13237</name>
</gene>
<evidence type="ECO:0000313" key="1">
    <source>
        <dbReference type="EMBL" id="EJK65867.1"/>
    </source>
</evidence>
<organism evidence="1 2">
    <name type="scientific">Thalassiosira oceanica</name>
    <name type="common">Marine diatom</name>
    <dbReference type="NCBI Taxonomy" id="159749"/>
    <lineage>
        <taxon>Eukaryota</taxon>
        <taxon>Sar</taxon>
        <taxon>Stramenopiles</taxon>
        <taxon>Ochrophyta</taxon>
        <taxon>Bacillariophyta</taxon>
        <taxon>Coscinodiscophyceae</taxon>
        <taxon>Thalassiosirophycidae</taxon>
        <taxon>Thalassiosirales</taxon>
        <taxon>Thalassiosiraceae</taxon>
        <taxon>Thalassiosira</taxon>
    </lineage>
</organism>
<dbReference type="PANTHER" id="PTHR35020:SF2">
    <property type="entry name" value="N-ACETYLGLUCOSAMINE-INDUCED PROTEIN 1"/>
    <property type="match status" value="1"/>
</dbReference>
<dbReference type="OrthoDB" id="498286at2759"/>
<comment type="caution">
    <text evidence="1">The sequence shown here is derived from an EMBL/GenBank/DDBJ whole genome shotgun (WGS) entry which is preliminary data.</text>
</comment>
<dbReference type="Pfam" id="PF12239">
    <property type="entry name" value="DUF3605"/>
    <property type="match status" value="1"/>
</dbReference>
<dbReference type="Proteomes" id="UP000266841">
    <property type="component" value="Unassembled WGS sequence"/>
</dbReference>
<dbReference type="GO" id="GO:0006044">
    <property type="term" value="P:N-acetylglucosamine metabolic process"/>
    <property type="evidence" value="ECO:0007669"/>
    <property type="project" value="TreeGrafter"/>
</dbReference>
<evidence type="ECO:0000313" key="2">
    <source>
        <dbReference type="Proteomes" id="UP000266841"/>
    </source>
</evidence>
<dbReference type="EMBL" id="AGNL01015410">
    <property type="protein sequence ID" value="EJK65867.1"/>
    <property type="molecule type" value="Genomic_DNA"/>
</dbReference>
<dbReference type="InterPro" id="IPR022036">
    <property type="entry name" value="DUF3605"/>
</dbReference>
<name>K0T606_THAOC</name>
<dbReference type="PANTHER" id="PTHR35020">
    <property type="entry name" value="N-ACETYLGLUCOSAMINE-INDUCED PROTEIN 1"/>
    <property type="match status" value="1"/>
</dbReference>
<dbReference type="OMA" id="CLWKIGG"/>
<dbReference type="GO" id="GO:0005737">
    <property type="term" value="C:cytoplasm"/>
    <property type="evidence" value="ECO:0007669"/>
    <property type="project" value="TreeGrafter"/>
</dbReference>
<dbReference type="AlphaFoldDB" id="K0T606"/>
<keyword evidence="2" id="KW-1185">Reference proteome</keyword>
<proteinExistence type="predicted"/>
<sequence>MTGLILLCTHIGGIINHTHSYICSTRSELGLPGSQTATDTGDSAGQPDHMHSVAQWGWEKTRRRGWRHCFPMAAAVLFSTICSLRVAAALSFSCRGSSNSKRHFLNRNKLGTHARTCAHTINNGIDPFTWPQLELLFRQDSINGLIKSSHPSLHLFRRSSTDQESYERHKDFLTRYWSSPYDYLLYNLFGDEFGFEKVLVEAAESSSDTDKARRCCDLDASSYEDRDLPPKGFVYETSPSLLEASQSTISNGHTYLKLVRNDFPYHVDSNNIDHFCLWKIGGGCATEGLLGEELNWALSELSELETLTASSRLIDRNDKGTSLVDFESPPDFLAEKRTFYWTNPPHLQSLPEMKHAHILVLRET</sequence>